<evidence type="ECO:0000313" key="2">
    <source>
        <dbReference type="Proteomes" id="UP000480570"/>
    </source>
</evidence>
<comment type="caution">
    <text evidence="1">The sequence shown here is derived from an EMBL/GenBank/DDBJ whole genome shotgun (WGS) entry which is preliminary data.</text>
</comment>
<organism evidence="1 2">
    <name type="scientific">Furfurilactobacillus rossiae</name>
    <dbReference type="NCBI Taxonomy" id="231049"/>
    <lineage>
        <taxon>Bacteria</taxon>
        <taxon>Bacillati</taxon>
        <taxon>Bacillota</taxon>
        <taxon>Bacilli</taxon>
        <taxon>Lactobacillales</taxon>
        <taxon>Lactobacillaceae</taxon>
        <taxon>Furfurilactobacillus</taxon>
    </lineage>
</organism>
<protein>
    <submittedName>
        <fullName evidence="1">Type I toxin-antitoxin system Fst family toxin</fullName>
    </submittedName>
</protein>
<dbReference type="Proteomes" id="UP000480570">
    <property type="component" value="Unassembled WGS sequence"/>
</dbReference>
<proteinExistence type="predicted"/>
<dbReference type="EMBL" id="WEZT01000014">
    <property type="protein sequence ID" value="MYV05698.1"/>
    <property type="molecule type" value="Genomic_DNA"/>
</dbReference>
<reference evidence="1 2" key="1">
    <citation type="journal article" date="2019" name="Appl. Environ. Microbiol.">
        <title>Genetic determinants of hydroxycinnamic acid metabolism in heterofermentative lactobacilli.</title>
        <authorList>
            <person name="Gaur G."/>
            <person name="Oh J.H."/>
            <person name="Filannino P."/>
            <person name="Gobbetti M."/>
            <person name="van Pijkeren J.P."/>
            <person name="Ganzle M.G."/>
        </authorList>
    </citation>
    <scope>NUCLEOTIDE SEQUENCE [LARGE SCALE GENOMIC DNA]</scope>
    <source>
        <strain evidence="1 2">FUA3583</strain>
    </source>
</reference>
<evidence type="ECO:0000313" key="1">
    <source>
        <dbReference type="EMBL" id="MYV05698.1"/>
    </source>
</evidence>
<name>A0A7C9J1V1_9LACO</name>
<accession>A0A7C9J1V1</accession>
<dbReference type="RefSeq" id="WP_161001876.1">
    <property type="nucleotide sequence ID" value="NZ_CP185253.1"/>
</dbReference>
<dbReference type="NCBIfam" id="NF033608">
    <property type="entry name" value="type_I_tox_Fst"/>
    <property type="match status" value="1"/>
</dbReference>
<sequence>MLQLFLEPLIVGMLLKMFDHWLDDHHNRP</sequence>
<dbReference type="AlphaFoldDB" id="A0A7C9J1V1"/>
<gene>
    <name evidence="1" type="ORF">GB992_07570</name>
</gene>